<comment type="caution">
    <text evidence="1">The sequence shown here is derived from an EMBL/GenBank/DDBJ whole genome shotgun (WGS) entry which is preliminary data.</text>
</comment>
<name>J9FRW5_9ZZZZ</name>
<accession>J9FRW5</accession>
<evidence type="ECO:0000313" key="1">
    <source>
        <dbReference type="EMBL" id="EJW97238.1"/>
    </source>
</evidence>
<dbReference type="AlphaFoldDB" id="J9FRW5"/>
<protein>
    <submittedName>
        <fullName evidence="1">Uncharacterized protein</fullName>
    </submittedName>
</protein>
<gene>
    <name evidence="1" type="ORF">EVA_14654</name>
</gene>
<sequence>MDKQSTNVNAHTLQQSLGCLQCLNNNKGGFPYGFTRHTQRNRQASPHGYRGLQSNQKISVLIYPFTVSTNNTLPVHVLPSHTSCYLRNSRQ</sequence>
<dbReference type="EMBL" id="AMCI01004868">
    <property type="protein sequence ID" value="EJW97238.1"/>
    <property type="molecule type" value="Genomic_DNA"/>
</dbReference>
<proteinExistence type="predicted"/>
<organism evidence="1">
    <name type="scientific">gut metagenome</name>
    <dbReference type="NCBI Taxonomy" id="749906"/>
    <lineage>
        <taxon>unclassified sequences</taxon>
        <taxon>metagenomes</taxon>
        <taxon>organismal metagenomes</taxon>
    </lineage>
</organism>
<reference evidence="1" key="1">
    <citation type="journal article" date="2012" name="PLoS ONE">
        <title>Gene sets for utilization of primary and secondary nutrition supplies in the distal gut of endangered iberian lynx.</title>
        <authorList>
            <person name="Alcaide M."/>
            <person name="Messina E."/>
            <person name="Richter M."/>
            <person name="Bargiela R."/>
            <person name="Peplies J."/>
            <person name="Huws S.A."/>
            <person name="Newbold C.J."/>
            <person name="Golyshin P.N."/>
            <person name="Simon M.A."/>
            <person name="Lopez G."/>
            <person name="Yakimov M.M."/>
            <person name="Ferrer M."/>
        </authorList>
    </citation>
    <scope>NUCLEOTIDE SEQUENCE</scope>
</reference>